<proteinExistence type="predicted"/>
<sequence length="221" mass="23059">MTITGSDLAEIASFIAATVSTHPQRTPAGRDLQIRLHEDLAEGADNPWVSLAIRSTVACSDATVCADCLGSWAADHEMRIAEVPTAVDLAAHRASADEFYTFEGDPERRLPAYWVARHGRVVTSQIADEPAETVLLRTNDLASGEFADACCDDTPGAPGGLRPGDTIDMYGTDGAATTEVTITTSAATGDDRAIVGVTAGGAPIAATLAAWSYRIVSRPAA</sequence>
<dbReference type="EMBL" id="BMPI01000136">
    <property type="protein sequence ID" value="GGM90019.1"/>
    <property type="molecule type" value="Genomic_DNA"/>
</dbReference>
<evidence type="ECO:0000313" key="1">
    <source>
        <dbReference type="EMBL" id="GGM90019.1"/>
    </source>
</evidence>
<accession>A0A917X7F8</accession>
<evidence type="ECO:0000313" key="2">
    <source>
        <dbReference type="Proteomes" id="UP000642070"/>
    </source>
</evidence>
<reference evidence="1" key="1">
    <citation type="journal article" date="2014" name="Int. J. Syst. Evol. Microbiol.">
        <title>Complete genome sequence of Corynebacterium casei LMG S-19264T (=DSM 44701T), isolated from a smear-ripened cheese.</title>
        <authorList>
            <consortium name="US DOE Joint Genome Institute (JGI-PGF)"/>
            <person name="Walter F."/>
            <person name="Albersmeier A."/>
            <person name="Kalinowski J."/>
            <person name="Ruckert C."/>
        </authorList>
    </citation>
    <scope>NUCLEOTIDE SEQUENCE</scope>
    <source>
        <strain evidence="1">JCM 19831</strain>
    </source>
</reference>
<dbReference type="RefSeq" id="WP_190258138.1">
    <property type="nucleotide sequence ID" value="NZ_BMPI01000136.1"/>
</dbReference>
<dbReference type="Proteomes" id="UP000642070">
    <property type="component" value="Unassembled WGS sequence"/>
</dbReference>
<keyword evidence="2" id="KW-1185">Reference proteome</keyword>
<gene>
    <name evidence="1" type="ORF">GCM10007977_110090</name>
</gene>
<dbReference type="AlphaFoldDB" id="A0A917X7F8"/>
<organism evidence="1 2">
    <name type="scientific">Dactylosporangium sucinum</name>
    <dbReference type="NCBI Taxonomy" id="1424081"/>
    <lineage>
        <taxon>Bacteria</taxon>
        <taxon>Bacillati</taxon>
        <taxon>Actinomycetota</taxon>
        <taxon>Actinomycetes</taxon>
        <taxon>Micromonosporales</taxon>
        <taxon>Micromonosporaceae</taxon>
        <taxon>Dactylosporangium</taxon>
    </lineage>
</organism>
<name>A0A917X7F8_9ACTN</name>
<comment type="caution">
    <text evidence="1">The sequence shown here is derived from an EMBL/GenBank/DDBJ whole genome shotgun (WGS) entry which is preliminary data.</text>
</comment>
<protein>
    <submittedName>
        <fullName evidence="1">Uncharacterized protein</fullName>
    </submittedName>
</protein>
<reference evidence="1" key="2">
    <citation type="submission" date="2020-09" db="EMBL/GenBank/DDBJ databases">
        <authorList>
            <person name="Sun Q."/>
            <person name="Ohkuma M."/>
        </authorList>
    </citation>
    <scope>NUCLEOTIDE SEQUENCE</scope>
    <source>
        <strain evidence="1">JCM 19831</strain>
    </source>
</reference>